<dbReference type="STRING" id="295068.MAQ5080_00249"/>
<dbReference type="GO" id="GO:0008757">
    <property type="term" value="F:S-adenosylmethionine-dependent methyltransferase activity"/>
    <property type="evidence" value="ECO:0007669"/>
    <property type="project" value="InterPro"/>
</dbReference>
<dbReference type="Proteomes" id="UP000092627">
    <property type="component" value="Unassembled WGS sequence"/>
</dbReference>
<sequence length="382" mass="43469">MLGTGRSKTHQGFSALAKYEITKLNLPLQEAITMNTVNLNIDEFKKEFHPTDEIIIYGNGELGQVVSCFFEFMNQKKCVIKVVDNQHGNGLKNTILDLPVEAPATLSCRQNQKIIIASLEHKDAIFQYLTQDLDIDPTSIFGLTIPSSIATSGEHNDFWNEGIASEVYFWIKSLATRHHIKRACSERANPEKRFYQNALNVLGSPRGSKIEVLDVGSGPVTMLGYKAPEYHIKLTCIDPLADEYKNLYRQFEFFPPVEPIACSGEDLLKKFSQQSFDLVFSCNALDHASYPLKIIQNMCELLKEQGALYIIVHENEGEHAGYTGLHQWNFQHVDGEIILWNKEARYSLNEELKPFGELHFIDSTQQARELHFYLNKSMTSEK</sequence>
<proteinExistence type="predicted"/>
<dbReference type="SUPFAM" id="SSF53335">
    <property type="entry name" value="S-adenosyl-L-methionine-dependent methyltransferases"/>
    <property type="match status" value="1"/>
</dbReference>
<dbReference type="EMBL" id="FLOC01000001">
    <property type="protein sequence ID" value="SBS25380.1"/>
    <property type="molecule type" value="Genomic_DNA"/>
</dbReference>
<keyword evidence="2" id="KW-0489">Methyltransferase</keyword>
<protein>
    <submittedName>
        <fullName evidence="2">Methyltransferase domain protein</fullName>
    </submittedName>
</protein>
<dbReference type="InterPro" id="IPR013216">
    <property type="entry name" value="Methyltransf_11"/>
</dbReference>
<dbReference type="Gene3D" id="3.40.50.150">
    <property type="entry name" value="Vaccinia Virus protein VP39"/>
    <property type="match status" value="1"/>
</dbReference>
<feature type="domain" description="Methyltransferase type 11" evidence="1">
    <location>
        <begin position="213"/>
        <end position="310"/>
    </location>
</feature>
<evidence type="ECO:0000259" key="1">
    <source>
        <dbReference type="Pfam" id="PF08241"/>
    </source>
</evidence>
<keyword evidence="3" id="KW-1185">Reference proteome</keyword>
<gene>
    <name evidence="2" type="ORF">MAQ5080_00249</name>
</gene>
<organism evidence="2 3">
    <name type="scientific">Marinomonas aquimarina</name>
    <dbReference type="NCBI Taxonomy" id="295068"/>
    <lineage>
        <taxon>Bacteria</taxon>
        <taxon>Pseudomonadati</taxon>
        <taxon>Pseudomonadota</taxon>
        <taxon>Gammaproteobacteria</taxon>
        <taxon>Oceanospirillales</taxon>
        <taxon>Oceanospirillaceae</taxon>
        <taxon>Marinomonas</taxon>
    </lineage>
</organism>
<accession>A0A1A8T184</accession>
<reference evidence="2 3" key="1">
    <citation type="submission" date="2016-06" db="EMBL/GenBank/DDBJ databases">
        <authorList>
            <person name="Kjaerup R.B."/>
            <person name="Dalgaard T.S."/>
            <person name="Juul-Madsen H.R."/>
        </authorList>
    </citation>
    <scope>NUCLEOTIDE SEQUENCE [LARGE SCALE GENOMIC DNA]</scope>
    <source>
        <strain evidence="2 3">CECT 5080</strain>
    </source>
</reference>
<evidence type="ECO:0000313" key="2">
    <source>
        <dbReference type="EMBL" id="SBS25380.1"/>
    </source>
</evidence>
<name>A0A1A8T184_9GAMM</name>
<dbReference type="AlphaFoldDB" id="A0A1A8T184"/>
<evidence type="ECO:0000313" key="3">
    <source>
        <dbReference type="Proteomes" id="UP000092627"/>
    </source>
</evidence>
<dbReference type="OrthoDB" id="9133362at2"/>
<dbReference type="CDD" id="cd02440">
    <property type="entry name" value="AdoMet_MTases"/>
    <property type="match status" value="1"/>
</dbReference>
<dbReference type="GO" id="GO:0032259">
    <property type="term" value="P:methylation"/>
    <property type="evidence" value="ECO:0007669"/>
    <property type="project" value="UniProtKB-KW"/>
</dbReference>
<keyword evidence="2" id="KW-0808">Transferase</keyword>
<dbReference type="InterPro" id="IPR029063">
    <property type="entry name" value="SAM-dependent_MTases_sf"/>
</dbReference>
<dbReference type="Pfam" id="PF08241">
    <property type="entry name" value="Methyltransf_11"/>
    <property type="match status" value="1"/>
</dbReference>